<comment type="caution">
    <text evidence="2">The sequence shown here is derived from an EMBL/GenBank/DDBJ whole genome shotgun (WGS) entry which is preliminary data.</text>
</comment>
<sequence>MAEQQRYDMKSLFPVDIPKQTQKAASIRARRTQRGSLPARLGKAMAGVAGAGANG</sequence>
<dbReference type="RefSeq" id="WP_181119747.1">
    <property type="nucleotide sequence ID" value="NZ_JAAMRD010000002.1"/>
</dbReference>
<gene>
    <name evidence="2" type="ORF">G7024_04020</name>
    <name evidence="3" type="ORF">N7335_07100</name>
</gene>
<feature type="region of interest" description="Disordered" evidence="1">
    <location>
        <begin position="20"/>
        <end position="39"/>
    </location>
</feature>
<dbReference type="AlphaFoldDB" id="A0AA40V692"/>
<organism evidence="2 4">
    <name type="scientific">Stutzerimonas stutzeri</name>
    <name type="common">Pseudomonas stutzeri</name>
    <dbReference type="NCBI Taxonomy" id="316"/>
    <lineage>
        <taxon>Bacteria</taxon>
        <taxon>Pseudomonadati</taxon>
        <taxon>Pseudomonadota</taxon>
        <taxon>Gammaproteobacteria</taxon>
        <taxon>Pseudomonadales</taxon>
        <taxon>Pseudomonadaceae</taxon>
        <taxon>Stutzerimonas</taxon>
    </lineage>
</organism>
<protein>
    <submittedName>
        <fullName evidence="2">Uncharacterized protein</fullName>
    </submittedName>
</protein>
<dbReference type="Proteomes" id="UP001138621">
    <property type="component" value="Unassembled WGS sequence"/>
</dbReference>
<evidence type="ECO:0000256" key="1">
    <source>
        <dbReference type="SAM" id="MobiDB-lite"/>
    </source>
</evidence>
<dbReference type="Proteomes" id="UP001158076">
    <property type="component" value="Unassembled WGS sequence"/>
</dbReference>
<evidence type="ECO:0000313" key="2">
    <source>
        <dbReference type="EMBL" id="MBA1303568.1"/>
    </source>
</evidence>
<name>A0AA40V692_STUST</name>
<proteinExistence type="predicted"/>
<dbReference type="EMBL" id="JAODZE010000005">
    <property type="protein sequence ID" value="MDH0146151.1"/>
    <property type="molecule type" value="Genomic_DNA"/>
</dbReference>
<reference evidence="2" key="1">
    <citation type="submission" date="2020-02" db="EMBL/GenBank/DDBJ databases">
        <title>Synteny-based analysis reveals conserved mechanism for high triclosan tolerance in Pseudomonas, as well as instances of horizontal transfer.</title>
        <authorList>
            <person name="Mcfarland A.G."/>
            <person name="Bertucci H.K."/>
            <person name="Litmann E."/>
            <person name="Shen J."/>
            <person name="Huttenhower C."/>
            <person name="Hartmann E.M."/>
        </authorList>
    </citation>
    <scope>NUCLEOTIDE SEQUENCE</scope>
    <source>
        <strain evidence="2">109A1</strain>
    </source>
</reference>
<dbReference type="EMBL" id="JAAMRD010000002">
    <property type="protein sequence ID" value="MBA1303568.1"/>
    <property type="molecule type" value="Genomic_DNA"/>
</dbReference>
<reference evidence="3" key="2">
    <citation type="submission" date="2022-09" db="EMBL/GenBank/DDBJ databases">
        <title>Intensive care unit water sources are persistently colonized with multi-drug resistant bacteria and are the site of extensive horizontal gene transfer of antibiotic resistance genes.</title>
        <authorList>
            <person name="Diorio-Toth L."/>
        </authorList>
    </citation>
    <scope>NUCLEOTIDE SEQUENCE</scope>
    <source>
        <strain evidence="3">GD04147</strain>
    </source>
</reference>
<evidence type="ECO:0000313" key="3">
    <source>
        <dbReference type="EMBL" id="MDH0146151.1"/>
    </source>
</evidence>
<accession>A0AA40V692</accession>
<evidence type="ECO:0000313" key="4">
    <source>
        <dbReference type="Proteomes" id="UP001138621"/>
    </source>
</evidence>